<feature type="transmembrane region" description="Helical" evidence="6">
    <location>
        <begin position="61"/>
        <end position="85"/>
    </location>
</feature>
<comment type="similarity">
    <text evidence="2">Belongs to the PA-phosphatase related phosphoesterase family.</text>
</comment>
<dbReference type="GO" id="GO:0016020">
    <property type="term" value="C:membrane"/>
    <property type="evidence" value="ECO:0007669"/>
    <property type="project" value="UniProtKB-SubCell"/>
</dbReference>
<dbReference type="AlphaFoldDB" id="A0A0N0P344"/>
<dbReference type="SMART" id="SM00014">
    <property type="entry name" value="acidPPc"/>
    <property type="match status" value="1"/>
</dbReference>
<dbReference type="Pfam" id="PF01569">
    <property type="entry name" value="PAP2"/>
    <property type="match status" value="1"/>
</dbReference>
<feature type="transmembrane region" description="Helical" evidence="6">
    <location>
        <begin position="276"/>
        <end position="295"/>
    </location>
</feature>
<dbReference type="Gene3D" id="1.20.144.10">
    <property type="entry name" value="Phosphatidic acid phosphatase type 2/haloperoxidase"/>
    <property type="match status" value="1"/>
</dbReference>
<dbReference type="GO" id="GO:0006644">
    <property type="term" value="P:phospholipid metabolic process"/>
    <property type="evidence" value="ECO:0007669"/>
    <property type="project" value="InterPro"/>
</dbReference>
<keyword evidence="3 6" id="KW-0812">Transmembrane</keyword>
<dbReference type="PANTHER" id="PTHR10165">
    <property type="entry name" value="LIPID PHOSPHATE PHOSPHATASE"/>
    <property type="match status" value="1"/>
</dbReference>
<evidence type="ECO:0000256" key="2">
    <source>
        <dbReference type="ARBA" id="ARBA00008816"/>
    </source>
</evidence>
<evidence type="ECO:0000256" key="3">
    <source>
        <dbReference type="ARBA" id="ARBA00022692"/>
    </source>
</evidence>
<evidence type="ECO:0000256" key="5">
    <source>
        <dbReference type="ARBA" id="ARBA00023136"/>
    </source>
</evidence>
<feature type="transmembrane region" description="Helical" evidence="6">
    <location>
        <begin position="21"/>
        <end position="40"/>
    </location>
</feature>
<dbReference type="EMBL" id="LJSK01000337">
    <property type="protein sequence ID" value="KPI83699.1"/>
    <property type="molecule type" value="Genomic_DNA"/>
</dbReference>
<comment type="subcellular location">
    <subcellularLocation>
        <location evidence="1">Membrane</location>
        <topology evidence="1">Multi-pass membrane protein</topology>
    </subcellularLocation>
</comment>
<dbReference type="CDD" id="cd03390">
    <property type="entry name" value="PAP2_containing_1_like"/>
    <property type="match status" value="1"/>
</dbReference>
<dbReference type="InterPro" id="IPR036938">
    <property type="entry name" value="PAP2/HPO_sf"/>
</dbReference>
<keyword evidence="4 6" id="KW-1133">Transmembrane helix</keyword>
<protein>
    <submittedName>
        <fullName evidence="8">Phosphatidic acid phosphatase protein-like protein</fullName>
    </submittedName>
</protein>
<dbReference type="GO" id="GO:0008195">
    <property type="term" value="F:phosphatidate phosphatase activity"/>
    <property type="evidence" value="ECO:0007669"/>
    <property type="project" value="TreeGrafter"/>
</dbReference>
<keyword evidence="9" id="KW-1185">Reference proteome</keyword>
<keyword evidence="5 6" id="KW-0472">Membrane</keyword>
<dbReference type="InterPro" id="IPR043216">
    <property type="entry name" value="PAP-like"/>
</dbReference>
<comment type="caution">
    <text evidence="8">The sequence shown here is derived from an EMBL/GenBank/DDBJ whole genome shotgun (WGS) entry which is preliminary data.</text>
</comment>
<evidence type="ECO:0000256" key="4">
    <source>
        <dbReference type="ARBA" id="ARBA00022989"/>
    </source>
</evidence>
<proteinExistence type="inferred from homology"/>
<dbReference type="Proteomes" id="UP000038009">
    <property type="component" value="Unassembled WGS sequence"/>
</dbReference>
<feature type="transmembrane region" description="Helical" evidence="6">
    <location>
        <begin position="245"/>
        <end position="264"/>
    </location>
</feature>
<gene>
    <name evidence="8" type="ORF">ABL78_7267</name>
</gene>
<dbReference type="OrthoDB" id="10030083at2759"/>
<dbReference type="VEuPathDB" id="TriTrypDB:Lsey_0337_0100"/>
<dbReference type="SUPFAM" id="SSF48317">
    <property type="entry name" value="Acid phosphatase/Vanadium-dependent haloperoxidase"/>
    <property type="match status" value="1"/>
</dbReference>
<name>A0A0N0P344_LEPSE</name>
<organism evidence="8 9">
    <name type="scientific">Leptomonas seymouri</name>
    <dbReference type="NCBI Taxonomy" id="5684"/>
    <lineage>
        <taxon>Eukaryota</taxon>
        <taxon>Discoba</taxon>
        <taxon>Euglenozoa</taxon>
        <taxon>Kinetoplastea</taxon>
        <taxon>Metakinetoplastina</taxon>
        <taxon>Trypanosomatida</taxon>
        <taxon>Trypanosomatidae</taxon>
        <taxon>Leishmaniinae</taxon>
        <taxon>Leptomonas</taxon>
    </lineage>
</organism>
<accession>A0A0N0P344</accession>
<dbReference type="GO" id="GO:0046839">
    <property type="term" value="P:phospholipid dephosphorylation"/>
    <property type="evidence" value="ECO:0007669"/>
    <property type="project" value="TreeGrafter"/>
</dbReference>
<reference evidence="8 9" key="1">
    <citation type="journal article" date="2015" name="PLoS Pathog.">
        <title>Leptomonas seymouri: Adaptations to the Dixenous Life Cycle Analyzed by Genome Sequencing, Transcriptome Profiling and Co-infection with Leishmania donovani.</title>
        <authorList>
            <person name="Kraeva N."/>
            <person name="Butenko A."/>
            <person name="Hlavacova J."/>
            <person name="Kostygov A."/>
            <person name="Myskova J."/>
            <person name="Grybchuk D."/>
            <person name="Lestinova T."/>
            <person name="Votypka J."/>
            <person name="Volf P."/>
            <person name="Opperdoes F."/>
            <person name="Flegontov P."/>
            <person name="Lukes J."/>
            <person name="Yurchenko V."/>
        </authorList>
    </citation>
    <scope>NUCLEOTIDE SEQUENCE [LARGE SCALE GENOMIC DNA]</scope>
    <source>
        <strain evidence="8 9">ATCC 30220</strain>
    </source>
</reference>
<evidence type="ECO:0000256" key="6">
    <source>
        <dbReference type="SAM" id="Phobius"/>
    </source>
</evidence>
<dbReference type="InterPro" id="IPR000326">
    <property type="entry name" value="PAP2/HPO"/>
</dbReference>
<evidence type="ECO:0000256" key="1">
    <source>
        <dbReference type="ARBA" id="ARBA00004141"/>
    </source>
</evidence>
<evidence type="ECO:0000313" key="9">
    <source>
        <dbReference type="Proteomes" id="UP000038009"/>
    </source>
</evidence>
<evidence type="ECO:0000313" key="8">
    <source>
        <dbReference type="EMBL" id="KPI83699.1"/>
    </source>
</evidence>
<feature type="domain" description="Phosphatidic acid phosphatase type 2/haloperoxidase" evidence="7">
    <location>
        <begin position="142"/>
        <end position="291"/>
    </location>
</feature>
<sequence>MALFTKANFIYVWNSYHAMDWILLGLMNIVASIATLYINPHCRTFSWNDATIAYPMHNDTFPTYSLALMVIFAMVFYVVFVLYLVKPLQRLVGEPMEWYALRGENNSRGDSPYTVIDTQYGNSKRVRVADLQTGNGPIYPWLRAHLWAVGLEVCIMAALKIYAGRLRPDYLDRLRIAGYTRSMESLPSPQKDPQFYCQLMNDHPSLKEGRLSFPSGHSSTSFSVFTVMSFFCVAYLRPFARQASFTRLLVCLCPLVVPAMCAVSRTRDNKHHFSDIIAGSLIGVACAMVSFYGSFRHVGGAASIYFGRSAADVDYDQLQEPQSAMVAVPGVNGGSSNGDFGATQQREDIEMRKSGSPVMRRTADAVVLVGDLQRGLPVVTERRLNEDPAAVPWI</sequence>
<evidence type="ECO:0000259" key="7">
    <source>
        <dbReference type="SMART" id="SM00014"/>
    </source>
</evidence>
<dbReference type="PANTHER" id="PTHR10165:SF35">
    <property type="entry name" value="RE23632P"/>
    <property type="match status" value="1"/>
</dbReference>
<dbReference type="OMA" id="CRTFSWN"/>